<dbReference type="Proteomes" id="UP000466024">
    <property type="component" value="Unassembled WGS sequence"/>
</dbReference>
<comment type="similarity">
    <text evidence="10">Belongs to the PlsX family.</text>
</comment>
<evidence type="ECO:0000256" key="6">
    <source>
        <dbReference type="ARBA" id="ARBA00023209"/>
    </source>
</evidence>
<dbReference type="GO" id="GO:0043811">
    <property type="term" value="F:phosphate:acyl-[acyl carrier protein] acyltransferase activity"/>
    <property type="evidence" value="ECO:0007669"/>
    <property type="project" value="UniProtKB-UniRule"/>
</dbReference>
<dbReference type="InterPro" id="IPR003664">
    <property type="entry name" value="FA_synthesis"/>
</dbReference>
<gene>
    <name evidence="10 11" type="primary">plsX</name>
    <name evidence="11" type="ORF">F0A16_07185</name>
</gene>
<dbReference type="EC" id="2.3.1.274" evidence="8 10"/>
<dbReference type="UniPathway" id="UPA00085"/>
<dbReference type="InterPro" id="IPR012281">
    <property type="entry name" value="Phospholipid_synth_PlsX-like"/>
</dbReference>
<dbReference type="GO" id="GO:0008654">
    <property type="term" value="P:phospholipid biosynthetic process"/>
    <property type="evidence" value="ECO:0007669"/>
    <property type="project" value="UniProtKB-KW"/>
</dbReference>
<comment type="caution">
    <text evidence="11">The sequence shown here is derived from an EMBL/GenBank/DDBJ whole genome shotgun (WGS) entry which is preliminary data.</text>
</comment>
<evidence type="ECO:0000313" key="12">
    <source>
        <dbReference type="Proteomes" id="UP000466024"/>
    </source>
</evidence>
<evidence type="ECO:0000313" key="11">
    <source>
        <dbReference type="EMBL" id="KAA0019123.1"/>
    </source>
</evidence>
<comment type="function">
    <text evidence="10">Catalyzes the reversible formation of acyl-phosphate (acyl-PO(4)) from acyl-[acyl-carrier-protein] (acyl-ACP). This enzyme utilizes acyl-ACP as fatty acyl donor, but not acyl-CoA.</text>
</comment>
<dbReference type="Gene3D" id="3.40.718.10">
    <property type="entry name" value="Isopropylmalate Dehydrogenase"/>
    <property type="match status" value="1"/>
</dbReference>
<dbReference type="EMBL" id="VTPX01000003">
    <property type="protein sequence ID" value="KAA0019123.1"/>
    <property type="molecule type" value="Genomic_DNA"/>
</dbReference>
<sequence>MRIAIDAMGGDFGPRATIGGLLLALKRHPELKPSVFGPKAELRSLVSELGGGATEASLLERLELVDAPRVVLQSTPPMEAFEDPSATSLYGMLAAVRDGEADAGITCGNTGALVALARRELGSVPGISRPAISTAVPTRKGGRCYLLDLGASVDVHARHLVDFAHMGALMARVVDGVAVPRVALLNVGIEASKGVARVREADALLKSRGGSDFDYIGYLEGDAIFSGSADVVVCDGFVGNAVLKASEGVAQMLMKRLQETFESHWSTRLVSLLARPALMRFKAQLDPVRHNGASLLGLNRIVVKSHGNASAQAFAFAIDRAVREVEVGLPDHLRVAWSQNAATPVISSIVTDDRVDSGSCDTAGSDGPSFQG</sequence>
<comment type="pathway">
    <text evidence="10">Lipid metabolism; phospholipid metabolism.</text>
</comment>
<evidence type="ECO:0000256" key="10">
    <source>
        <dbReference type="HAMAP-Rule" id="MF_00019"/>
    </source>
</evidence>
<keyword evidence="12" id="KW-1185">Reference proteome</keyword>
<evidence type="ECO:0000256" key="7">
    <source>
        <dbReference type="ARBA" id="ARBA00023264"/>
    </source>
</evidence>
<keyword evidence="4 10" id="KW-0808">Transferase</keyword>
<protein>
    <recommendedName>
        <fullName evidence="8 10">Phosphate acyltransferase</fullName>
        <ecNumber evidence="8 10">2.3.1.274</ecNumber>
    </recommendedName>
    <alternativeName>
        <fullName evidence="10">Acyl-ACP phosphotransacylase</fullName>
    </alternativeName>
    <alternativeName>
        <fullName evidence="10">Acyl-[acyl-carrier-protein]--phosphate acyltransferase</fullName>
    </alternativeName>
    <alternativeName>
        <fullName evidence="10">Phosphate-acyl-ACP acyltransferase</fullName>
    </alternativeName>
</protein>
<dbReference type="PANTHER" id="PTHR30100:SF1">
    <property type="entry name" value="PHOSPHATE ACYLTRANSFERASE"/>
    <property type="match status" value="1"/>
</dbReference>
<dbReference type="AlphaFoldDB" id="A0A640WFV6"/>
<dbReference type="PANTHER" id="PTHR30100">
    <property type="entry name" value="FATTY ACID/PHOSPHOLIPID SYNTHESIS PROTEIN PLSX"/>
    <property type="match status" value="1"/>
</dbReference>
<evidence type="ECO:0000256" key="1">
    <source>
        <dbReference type="ARBA" id="ARBA00001232"/>
    </source>
</evidence>
<evidence type="ECO:0000256" key="2">
    <source>
        <dbReference type="ARBA" id="ARBA00022490"/>
    </source>
</evidence>
<name>A0A640WFV6_9GAMM</name>
<evidence type="ECO:0000256" key="5">
    <source>
        <dbReference type="ARBA" id="ARBA00023098"/>
    </source>
</evidence>
<comment type="catalytic activity">
    <reaction evidence="1 10">
        <text>a fatty acyl-[ACP] + phosphate = an acyl phosphate + holo-[ACP]</text>
        <dbReference type="Rhea" id="RHEA:42292"/>
        <dbReference type="Rhea" id="RHEA-COMP:9685"/>
        <dbReference type="Rhea" id="RHEA-COMP:14125"/>
        <dbReference type="ChEBI" id="CHEBI:43474"/>
        <dbReference type="ChEBI" id="CHEBI:59918"/>
        <dbReference type="ChEBI" id="CHEBI:64479"/>
        <dbReference type="ChEBI" id="CHEBI:138651"/>
        <dbReference type="EC" id="2.3.1.274"/>
    </reaction>
</comment>
<dbReference type="HAMAP" id="MF_00019">
    <property type="entry name" value="PlsX"/>
    <property type="match status" value="1"/>
</dbReference>
<proteinExistence type="inferred from homology"/>
<keyword evidence="3 10" id="KW-0444">Lipid biosynthesis</keyword>
<evidence type="ECO:0000256" key="3">
    <source>
        <dbReference type="ARBA" id="ARBA00022516"/>
    </source>
</evidence>
<comment type="subcellular location">
    <subcellularLocation>
        <location evidence="10">Cytoplasm</location>
    </subcellularLocation>
    <text evidence="10">Associated with the membrane possibly through PlsY.</text>
</comment>
<evidence type="ECO:0000256" key="8">
    <source>
        <dbReference type="ARBA" id="ARBA00024069"/>
    </source>
</evidence>
<keyword evidence="6 10" id="KW-0594">Phospholipid biosynthesis</keyword>
<evidence type="ECO:0000256" key="9">
    <source>
        <dbReference type="ARBA" id="ARBA00046608"/>
    </source>
</evidence>
<dbReference type="SUPFAM" id="SSF53659">
    <property type="entry name" value="Isocitrate/Isopropylmalate dehydrogenase-like"/>
    <property type="match status" value="1"/>
</dbReference>
<keyword evidence="5 10" id="KW-0443">Lipid metabolism</keyword>
<dbReference type="Pfam" id="PF02504">
    <property type="entry name" value="FA_synthesis"/>
    <property type="match status" value="1"/>
</dbReference>
<comment type="subunit">
    <text evidence="9 10">Homodimer. Probably interacts with PlsY.</text>
</comment>
<dbReference type="GO" id="GO:0006633">
    <property type="term" value="P:fatty acid biosynthetic process"/>
    <property type="evidence" value="ECO:0007669"/>
    <property type="project" value="UniProtKB-UniRule"/>
</dbReference>
<organism evidence="11 12">
    <name type="scientific">Salinicola corii</name>
    <dbReference type="NCBI Taxonomy" id="2606937"/>
    <lineage>
        <taxon>Bacteria</taxon>
        <taxon>Pseudomonadati</taxon>
        <taxon>Pseudomonadota</taxon>
        <taxon>Gammaproteobacteria</taxon>
        <taxon>Oceanospirillales</taxon>
        <taxon>Halomonadaceae</taxon>
        <taxon>Salinicola</taxon>
    </lineage>
</organism>
<dbReference type="NCBIfam" id="TIGR00182">
    <property type="entry name" value="plsX"/>
    <property type="match status" value="1"/>
</dbReference>
<dbReference type="GO" id="GO:0005737">
    <property type="term" value="C:cytoplasm"/>
    <property type="evidence" value="ECO:0007669"/>
    <property type="project" value="UniProtKB-SubCell"/>
</dbReference>
<evidence type="ECO:0000256" key="4">
    <source>
        <dbReference type="ARBA" id="ARBA00022679"/>
    </source>
</evidence>
<dbReference type="RefSeq" id="WP_149434712.1">
    <property type="nucleotide sequence ID" value="NZ_VTPX01000003.1"/>
</dbReference>
<keyword evidence="7 10" id="KW-1208">Phospholipid metabolism</keyword>
<keyword evidence="11" id="KW-0012">Acyltransferase</keyword>
<dbReference type="PIRSF" id="PIRSF002465">
    <property type="entry name" value="Phsphlp_syn_PlsX"/>
    <property type="match status" value="1"/>
</dbReference>
<accession>A0A640WFV6</accession>
<reference evidence="11 12" key="1">
    <citation type="submission" date="2019-08" db="EMBL/GenBank/DDBJ databases">
        <title>Bioinformatics analysis of the strain L3 and L5.</title>
        <authorList>
            <person name="Li X."/>
        </authorList>
    </citation>
    <scope>NUCLEOTIDE SEQUENCE [LARGE SCALE GENOMIC DNA]</scope>
    <source>
        <strain evidence="11 12">L3</strain>
    </source>
</reference>
<keyword evidence="2 10" id="KW-0963">Cytoplasm</keyword>